<dbReference type="Gene3D" id="3.30.70.1430">
    <property type="entry name" value="Multidrug efflux transporter AcrB pore domain"/>
    <property type="match status" value="2"/>
</dbReference>
<feature type="transmembrane region" description="Helical" evidence="2">
    <location>
        <begin position="1111"/>
        <end position="1129"/>
    </location>
</feature>
<keyword evidence="2" id="KW-0472">Membrane</keyword>
<protein>
    <submittedName>
        <fullName evidence="3">Efflux RND transporter permease subunit</fullName>
    </submittedName>
</protein>
<feature type="region of interest" description="Disordered" evidence="1">
    <location>
        <begin position="320"/>
        <end position="359"/>
    </location>
</feature>
<evidence type="ECO:0000256" key="2">
    <source>
        <dbReference type="SAM" id="Phobius"/>
    </source>
</evidence>
<dbReference type="Proteomes" id="UP001218638">
    <property type="component" value="Chromosome"/>
</dbReference>
<dbReference type="Gene3D" id="3.30.70.1440">
    <property type="entry name" value="Multidrug efflux transporter AcrB pore domain"/>
    <property type="match status" value="1"/>
</dbReference>
<dbReference type="EMBL" id="CP119075">
    <property type="protein sequence ID" value="WED65419.1"/>
    <property type="molecule type" value="Genomic_DNA"/>
</dbReference>
<feature type="compositionally biased region" description="Gly residues" evidence="1">
    <location>
        <begin position="344"/>
        <end position="354"/>
    </location>
</feature>
<feature type="transmembrane region" description="Helical" evidence="2">
    <location>
        <begin position="1244"/>
        <end position="1267"/>
    </location>
</feature>
<reference evidence="3" key="1">
    <citation type="submission" date="2023-03" db="EMBL/GenBank/DDBJ databases">
        <title>Lomoglobus Profundus gen. nov., sp. nov., a novel member of the phylum Verrucomicrobia, isolated from deep-marine sediment of South China Sea.</title>
        <authorList>
            <person name="Ahmad T."/>
            <person name="Ishaq S.E."/>
            <person name="Wang F."/>
        </authorList>
    </citation>
    <scope>NUCLEOTIDE SEQUENCE</scope>
    <source>
        <strain evidence="3">LMO-M01</strain>
    </source>
</reference>
<proteinExistence type="predicted"/>
<evidence type="ECO:0000313" key="4">
    <source>
        <dbReference type="Proteomes" id="UP001218638"/>
    </source>
</evidence>
<feature type="transmembrane region" description="Helical" evidence="2">
    <location>
        <begin position="726"/>
        <end position="746"/>
    </location>
</feature>
<keyword evidence="2" id="KW-1133">Transmembrane helix</keyword>
<dbReference type="PRINTS" id="PR00702">
    <property type="entry name" value="ACRIFLAVINRP"/>
</dbReference>
<feature type="transmembrane region" description="Helical" evidence="2">
    <location>
        <begin position="701"/>
        <end position="720"/>
    </location>
</feature>
<dbReference type="Pfam" id="PF00873">
    <property type="entry name" value="ACR_tran"/>
    <property type="match status" value="3"/>
</dbReference>
<feature type="transmembrane region" description="Helical" evidence="2">
    <location>
        <begin position="1167"/>
        <end position="1192"/>
    </location>
</feature>
<dbReference type="PANTHER" id="PTHR32063:SF0">
    <property type="entry name" value="SWARMING MOTILITY PROTEIN SWRC"/>
    <property type="match status" value="1"/>
</dbReference>
<dbReference type="Gene3D" id="1.20.1640.10">
    <property type="entry name" value="Multidrug efflux transporter AcrB transmembrane domain"/>
    <property type="match status" value="5"/>
</dbReference>
<feature type="transmembrane region" description="Helical" evidence="2">
    <location>
        <begin position="430"/>
        <end position="450"/>
    </location>
</feature>
<feature type="transmembrane region" description="Helical" evidence="2">
    <location>
        <begin position="456"/>
        <end position="480"/>
    </location>
</feature>
<evidence type="ECO:0000256" key="1">
    <source>
        <dbReference type="SAM" id="MobiDB-lite"/>
    </source>
</evidence>
<dbReference type="KEGG" id="slom:PXH66_00970"/>
<dbReference type="GO" id="GO:0005886">
    <property type="term" value="C:plasma membrane"/>
    <property type="evidence" value="ECO:0007669"/>
    <property type="project" value="TreeGrafter"/>
</dbReference>
<dbReference type="Gene3D" id="3.30.70.1320">
    <property type="entry name" value="Multidrug efflux transporter AcrB pore domain like"/>
    <property type="match status" value="2"/>
</dbReference>
<dbReference type="SUPFAM" id="SSF82714">
    <property type="entry name" value="Multidrug efflux transporter AcrB TolC docking domain, DN and DC subdomains"/>
    <property type="match status" value="2"/>
</dbReference>
<feature type="transmembrane region" description="Helical" evidence="2">
    <location>
        <begin position="610"/>
        <end position="636"/>
    </location>
</feature>
<feature type="transmembrane region" description="Helical" evidence="2">
    <location>
        <begin position="787"/>
        <end position="805"/>
    </location>
</feature>
<feature type="transmembrane region" description="Helical" evidence="2">
    <location>
        <begin position="533"/>
        <end position="552"/>
    </location>
</feature>
<dbReference type="Gene3D" id="3.30.2090.10">
    <property type="entry name" value="Multidrug efflux transporter AcrB TolC docking domain, DN and DC subdomains"/>
    <property type="match status" value="2"/>
</dbReference>
<dbReference type="PANTHER" id="PTHR32063">
    <property type="match status" value="1"/>
</dbReference>
<name>A0AAF0CPL8_9BACT</name>
<feature type="transmembrane region" description="Helical" evidence="2">
    <location>
        <begin position="1213"/>
        <end position="1232"/>
    </location>
</feature>
<sequence length="1297" mass="140504">MSAPFNPDESRFAFTTRRPVAILMVVMAISVFGWVSYNRLALTLMPDMSYPSLTVRTEYPGSAPEEIETTISQRLEQELGIVPGLTSISSISKAGQSDVILEFQWETDMNTVAADIREKVDRVRFPDDAERPLLLRYDPTLDPIMRFGLAGPQSLYDLRYLSEYEIKRRLEALEGVAAIKVKGGLEELYLVAIDESRLSTLNLNIDQVNTRLAQGNVNLPGGNLREGQTEYLIRTMNEFQSIPEIEALIVTRQNGVDIRIRDIATITRFHKDREVITAVDGHESIEIEVYKEADANIVEVARRVRDAVYGTAAQQAYIATLPPGSKDVPPAPPTDAKPEARSGDNGGGGRGRGGAMNAARQAEAARVTKHLQMTNFVAFQLPQDARIETLADQSIFISNSITEVKNNAIFGAIIAVIVLFLFLRNLGQTAIIGICIPISIVATFAPMFIGNVSLNIISLGGLALGVGMLVDNAIVVLESIYRCREEGDPLQAAVVRGVSEVGMAVTASTATTVAVFFPIVFVEGVAGQVFGDMSLTVVFSLVASLFAALFFIPMLASRDFSGGGHAIAGKINDQAFLQFPAADDSHGWPRRGRDALTSIGLFLGRTLRAAALLVGLLVKVVLAMLLVPLGPFLWLLDHKKPVAAQRWTRWSAGFAADSFGPLRGAHVWPGVLSVTAPASLGEGLVGLRAWTQRASGWFTRIVRELCVLLVFPFLLLRFGFTLLVRGISTLVQTGALVVVGLVLLVVRIGSLILRPIVLPIGALFNHGYGFVTQAYAPLLRLALAQRWLVLGGSVVAFVVVWFTVLPRLGQELIPQVHQGEFNLDITLPVGTPLERTYEISSRIETAVLEEPEVALTALSAGAENNATRASEAGEHTARLTVRLEPGSSLAEEGDLIARIRSRFRDLPEVKMEVSYPALFSFKSPIEVEVRGHNLDQLKELSRTAEARLAEIPGLVDVRSSLQSGNPEIRIVYHRDRLAEFGLSLRTVAELVRNKVQGNVATEYRQAERLIDVLVRLEEEDRVGLAELSGLIVNPGSAIPIPLSAVADLQVNEGPSEIRRIDQTRTAVIFANLDGADLATVSREIVLTMESLNYPVGFDYAISGQNEEMQTSINSLLLAFALALFLVYIVMASQFESLVQPFLIMMTVPLALIGVIGALWLTGTSVSIMVFIGLIILAGIVVNNAIVLIDYINTLQDRGIERTTAIIEAGQARLRPILMTTMTTVLGLTPMALGLGEGSEIRAPMAITVIAGLAVSTLLTLVVIPTLYAQFGGHRRADPLSAAEGSSASSPSPAPAHL</sequence>
<dbReference type="InterPro" id="IPR001036">
    <property type="entry name" value="Acrflvin-R"/>
</dbReference>
<keyword evidence="2" id="KW-0812">Transmembrane</keyword>
<accession>A0AAF0CPL8</accession>
<dbReference type="SUPFAM" id="SSF82693">
    <property type="entry name" value="Multidrug efflux transporter AcrB pore domain, PN1, PN2, PC1 and PC2 subdomains"/>
    <property type="match status" value="3"/>
</dbReference>
<evidence type="ECO:0000313" key="3">
    <source>
        <dbReference type="EMBL" id="WED65419.1"/>
    </source>
</evidence>
<dbReference type="InterPro" id="IPR027463">
    <property type="entry name" value="AcrB_DN_DC_subdom"/>
</dbReference>
<keyword evidence="4" id="KW-1185">Reference proteome</keyword>
<feature type="transmembrane region" description="Helical" evidence="2">
    <location>
        <begin position="667"/>
        <end position="689"/>
    </location>
</feature>
<feature type="transmembrane region" description="Helical" evidence="2">
    <location>
        <begin position="20"/>
        <end position="37"/>
    </location>
</feature>
<dbReference type="RefSeq" id="WP_330929368.1">
    <property type="nucleotide sequence ID" value="NZ_CP119075.1"/>
</dbReference>
<feature type="transmembrane region" description="Helical" evidence="2">
    <location>
        <begin position="407"/>
        <end position="423"/>
    </location>
</feature>
<feature type="transmembrane region" description="Helical" evidence="2">
    <location>
        <begin position="501"/>
        <end position="521"/>
    </location>
</feature>
<feature type="transmembrane region" description="Helical" evidence="2">
    <location>
        <begin position="1141"/>
        <end position="1161"/>
    </location>
</feature>
<gene>
    <name evidence="3" type="ORF">PXH66_00970</name>
</gene>
<organism evidence="3 4">
    <name type="scientific">Synoicihabitans lomoniglobus</name>
    <dbReference type="NCBI Taxonomy" id="2909285"/>
    <lineage>
        <taxon>Bacteria</taxon>
        <taxon>Pseudomonadati</taxon>
        <taxon>Verrucomicrobiota</taxon>
        <taxon>Opitutia</taxon>
        <taxon>Opitutales</taxon>
        <taxon>Opitutaceae</taxon>
        <taxon>Synoicihabitans</taxon>
    </lineage>
</organism>
<dbReference type="SUPFAM" id="SSF82866">
    <property type="entry name" value="Multidrug efflux transporter AcrB transmembrane domain"/>
    <property type="match status" value="2"/>
</dbReference>
<dbReference type="GO" id="GO:0042910">
    <property type="term" value="F:xenobiotic transmembrane transporter activity"/>
    <property type="evidence" value="ECO:0007669"/>
    <property type="project" value="TreeGrafter"/>
</dbReference>